<dbReference type="RefSeq" id="WP_009119443.1">
    <property type="nucleotide sequence ID" value="NZ_JH164926.1"/>
</dbReference>
<evidence type="ECO:0000313" key="1">
    <source>
        <dbReference type="EMBL" id="EGY52015.1"/>
    </source>
</evidence>
<dbReference type="HOGENOM" id="CLU_078226_0_0_4"/>
<dbReference type="AlphaFoldDB" id="G4CJG4"/>
<protein>
    <recommendedName>
        <fullName evidence="3">Phage associated protein</fullName>
    </recommendedName>
</protein>
<dbReference type="Gene3D" id="3.90.1690.10">
    <property type="entry name" value="phage-related protein like domain"/>
    <property type="match status" value="1"/>
</dbReference>
<dbReference type="InterPro" id="IPR053738">
    <property type="entry name" value="Lambda_capsid_assembly"/>
</dbReference>
<comment type="caution">
    <text evidence="1">The sequence shown here is derived from an EMBL/GenBank/DDBJ whole genome shotgun (WGS) entry which is preliminary data.</text>
</comment>
<proteinExistence type="predicted"/>
<dbReference type="STRING" id="1032488.HMPREF9371_1754"/>
<dbReference type="PATRIC" id="fig|1032488.3.peg.1661"/>
<dbReference type="OrthoDB" id="572526at2"/>
<evidence type="ECO:0008006" key="3">
    <source>
        <dbReference type="Google" id="ProtNLM"/>
    </source>
</evidence>
<dbReference type="EMBL" id="AGAY01000061">
    <property type="protein sequence ID" value="EGY52015.1"/>
    <property type="molecule type" value="Genomic_DNA"/>
</dbReference>
<keyword evidence="2" id="KW-1185">Reference proteome</keyword>
<organism evidence="1 2">
    <name type="scientific">Neisseria shayeganii 871</name>
    <dbReference type="NCBI Taxonomy" id="1032488"/>
    <lineage>
        <taxon>Bacteria</taxon>
        <taxon>Pseudomonadati</taxon>
        <taxon>Pseudomonadota</taxon>
        <taxon>Betaproteobacteria</taxon>
        <taxon>Neisseriales</taxon>
        <taxon>Neisseriaceae</taxon>
        <taxon>Neisseria</taxon>
    </lineage>
</organism>
<accession>G4CJG4</accession>
<evidence type="ECO:0000313" key="2">
    <source>
        <dbReference type="Proteomes" id="UP000003019"/>
    </source>
</evidence>
<sequence length="310" mass="33598">MSKHLSDLRERDEVLTNLAIGHKQGAFIGERIAPVVYVEKEGIKVPKYGKGAFVEYDTERAVGADSNVITLDRGGYMPVVLEEHDLAAGVDYREQHESRFDEQAKAARRVTAGVQLKQEIEIAKLIQTRDSYASGHHKDLASATQWSTGTSDPQEDIANAKETVRAACGVKPNVLVVGASVLHQLSLHDGLRGLLASGERKAILGIDILKSLLDVDDIIVGEAVASADGKKPTQDVWGKFAALIVRPTIATDGNDENVPAFAYTFRRRGMPVVDRYDGVGGKVEFVRYTDIRKAAVIGGACGFLFENAIA</sequence>
<name>G4CJG4_9NEIS</name>
<dbReference type="Proteomes" id="UP000003019">
    <property type="component" value="Unassembled WGS sequence"/>
</dbReference>
<gene>
    <name evidence="1" type="ORF">HMPREF9371_1754</name>
</gene>
<reference evidence="1 2" key="1">
    <citation type="submission" date="2011-05" db="EMBL/GenBank/DDBJ databases">
        <authorList>
            <person name="Muzny D."/>
            <person name="Qin X."/>
            <person name="Deng J."/>
            <person name="Jiang H."/>
            <person name="Liu Y."/>
            <person name="Qu J."/>
            <person name="Song X.-Z."/>
            <person name="Zhang L."/>
            <person name="Thornton R."/>
            <person name="Coyle M."/>
            <person name="Francisco L."/>
            <person name="Jackson L."/>
            <person name="Javaid M."/>
            <person name="Korchina V."/>
            <person name="Kovar C."/>
            <person name="Mata R."/>
            <person name="Mathew T."/>
            <person name="Ngo R."/>
            <person name="Nguyen L."/>
            <person name="Nguyen N."/>
            <person name="Okwuonu G."/>
            <person name="Ongeri F."/>
            <person name="Pham C."/>
            <person name="Simmons D."/>
            <person name="Wilczek-Boney K."/>
            <person name="Hale W."/>
            <person name="Jakkamsetti A."/>
            <person name="Pham P."/>
            <person name="Ruth R."/>
            <person name="San Lucas F."/>
            <person name="Warren J."/>
            <person name="Zhang J."/>
            <person name="Zhao Z."/>
            <person name="Zhou C."/>
            <person name="Zhu D."/>
            <person name="Lee S."/>
            <person name="Bess C."/>
            <person name="Blankenburg K."/>
            <person name="Forbes L."/>
            <person name="Fu Q."/>
            <person name="Gubbala S."/>
            <person name="Hirani K."/>
            <person name="Jayaseelan J.C."/>
            <person name="Lara F."/>
            <person name="Munidasa M."/>
            <person name="Palculict T."/>
            <person name="Patil S."/>
            <person name="Pu L.-L."/>
            <person name="Saada N."/>
            <person name="Tang L."/>
            <person name="Weissenberger G."/>
            <person name="Zhu Y."/>
            <person name="Hemphill L."/>
            <person name="Shang Y."/>
            <person name="Youmans B."/>
            <person name="Ayvaz T."/>
            <person name="Ross M."/>
            <person name="Santibanez J."/>
            <person name="Aqrawi P."/>
            <person name="Gross S."/>
            <person name="Joshi V."/>
            <person name="Fowler G."/>
            <person name="Nazareth L."/>
            <person name="Reid J."/>
            <person name="Worley K."/>
            <person name="Petrosino J."/>
            <person name="Highlander S."/>
            <person name="Gibbs R."/>
        </authorList>
    </citation>
    <scope>NUCLEOTIDE SEQUENCE [LARGE SCALE GENOMIC DNA]</scope>
    <source>
        <strain evidence="1 2">871</strain>
    </source>
</reference>